<feature type="domain" description="Sulphur oxidation protein SoxZ" evidence="1">
    <location>
        <begin position="10"/>
        <end position="103"/>
    </location>
</feature>
<dbReference type="Proteomes" id="UP000198889">
    <property type="component" value="Unassembled WGS sequence"/>
</dbReference>
<proteinExistence type="predicted"/>
<gene>
    <name evidence="2" type="ORF">SAMN05660859_4034</name>
</gene>
<protein>
    <submittedName>
        <fullName evidence="2">Sulfur compound chelating protein SoxZ</fullName>
    </submittedName>
</protein>
<dbReference type="SUPFAM" id="SSF81296">
    <property type="entry name" value="E set domains"/>
    <property type="match status" value="1"/>
</dbReference>
<keyword evidence="3" id="KW-1185">Reference proteome</keyword>
<dbReference type="InterPro" id="IPR014756">
    <property type="entry name" value="Ig_E-set"/>
</dbReference>
<accession>A0A1G4ULW8</accession>
<name>A0A1G4ULW8_9HYPH</name>
<evidence type="ECO:0000259" key="1">
    <source>
        <dbReference type="Pfam" id="PF08770"/>
    </source>
</evidence>
<dbReference type="AlphaFoldDB" id="A0A1G4ULW8"/>
<dbReference type="InterPro" id="IPR030995">
    <property type="entry name" value="SoxZ"/>
</dbReference>
<dbReference type="InterPro" id="IPR014880">
    <property type="entry name" value="SoxZ_dom"/>
</dbReference>
<dbReference type="Pfam" id="PF08770">
    <property type="entry name" value="SoxZ"/>
    <property type="match status" value="1"/>
</dbReference>
<dbReference type="STRING" id="177413.SAMN05660859_4034"/>
<dbReference type="Gene3D" id="2.60.40.10">
    <property type="entry name" value="Immunoglobulins"/>
    <property type="match status" value="1"/>
</dbReference>
<reference evidence="3" key="1">
    <citation type="submission" date="2016-10" db="EMBL/GenBank/DDBJ databases">
        <authorList>
            <person name="Varghese N."/>
            <person name="Submissions S."/>
        </authorList>
    </citation>
    <scope>NUCLEOTIDE SEQUENCE [LARGE SCALE GENOMIC DNA]</scope>
    <source>
        <strain evidence="3">CGMCC 1.1761</strain>
    </source>
</reference>
<sequence length="109" mass="12030">MAIKSKPRIKVPSGAKAGEIIEIKTLISHEMETGQRKDSTGKPIPRAIINRFTASFNGKTFFEADWFTSVSANPYQAFFYKASESGEFTFTWKDDDGSEQTAGAKLTVA</sequence>
<dbReference type="NCBIfam" id="TIGR04490">
    <property type="entry name" value="SoxZ_true"/>
    <property type="match status" value="1"/>
</dbReference>
<evidence type="ECO:0000313" key="2">
    <source>
        <dbReference type="EMBL" id="SCW93905.1"/>
    </source>
</evidence>
<dbReference type="InterPro" id="IPR013783">
    <property type="entry name" value="Ig-like_fold"/>
</dbReference>
<organism evidence="2 3">
    <name type="scientific">Ancylobacter rudongensis</name>
    <dbReference type="NCBI Taxonomy" id="177413"/>
    <lineage>
        <taxon>Bacteria</taxon>
        <taxon>Pseudomonadati</taxon>
        <taxon>Pseudomonadota</taxon>
        <taxon>Alphaproteobacteria</taxon>
        <taxon>Hyphomicrobiales</taxon>
        <taxon>Xanthobacteraceae</taxon>
        <taxon>Ancylobacter</taxon>
    </lineage>
</organism>
<dbReference type="RefSeq" id="WP_091443443.1">
    <property type="nucleotide sequence ID" value="NZ_FMTP01000008.1"/>
</dbReference>
<evidence type="ECO:0000313" key="3">
    <source>
        <dbReference type="Proteomes" id="UP000198889"/>
    </source>
</evidence>
<dbReference type="EMBL" id="FMTP01000008">
    <property type="protein sequence ID" value="SCW93905.1"/>
    <property type="molecule type" value="Genomic_DNA"/>
</dbReference>